<dbReference type="InterPro" id="IPR013762">
    <property type="entry name" value="Integrase-like_cat_sf"/>
</dbReference>
<evidence type="ECO:0000256" key="5">
    <source>
        <dbReference type="ARBA" id="ARBA00023125"/>
    </source>
</evidence>
<dbReference type="PROSITE" id="PS51900">
    <property type="entry name" value="CB"/>
    <property type="match status" value="1"/>
</dbReference>
<sequence>MANPPLTDKERIFWSRFSKHLIQKGIKPESVRWYRIRAEQFIRAFPRRRLASLTPDDVSGYLLKVGESPNLKPWQYLQVIDAIQILYKLVNTEWSETFDWDYWRASAKALEPQHATLAREYVPLTPAEFARHVGDKRFAPLILAHQPVFEKLIAVMRTRNMSIRTEKSYMGWICRFIHHCDGQAPSSLGAAQVADFLQYLAVTRNVSISTQKQALNALAFLFSKVLEQPLGDIGPFSRAKRPRRLPTVLSREEVRRMLDELTGVPSLVASLLYGTGMRLMECLRLRIQDVEFDRGLIVVRSGKGNKDRIVPLPESLVGPLTEHLESVRALHVRDVEQGLGETLLPDALARKYPNAPREWRWQFVFPSGRLSVDPRSGKARRHHLHETAVQKSVKGAARKTGIHKKASCHTLRHSFATHLLEQGYDIRTVQELLGHSDVSTTQIYTHVLNRGGLAVRSPLDT</sequence>
<evidence type="ECO:0000313" key="13">
    <source>
        <dbReference type="Proteomes" id="UP000199256"/>
    </source>
</evidence>
<dbReference type="InterPro" id="IPR002104">
    <property type="entry name" value="Integrase_catalytic"/>
</dbReference>
<comment type="subcellular location">
    <subcellularLocation>
        <location evidence="1">Cytoplasm</location>
    </subcellularLocation>
</comment>
<comment type="subunit">
    <text evidence="8">Forms a cyclic heterotetrameric complex composed of two molecules of XerC and two molecules of XerD.</text>
</comment>
<feature type="domain" description="Tyr recombinase" evidence="10">
    <location>
        <begin position="244"/>
        <end position="457"/>
    </location>
</feature>
<name>A0A1H7HRN1_9GAMM</name>
<dbReference type="EMBL" id="FOAA01000002">
    <property type="protein sequence ID" value="SEK53043.1"/>
    <property type="molecule type" value="Genomic_DNA"/>
</dbReference>
<dbReference type="InterPro" id="IPR004107">
    <property type="entry name" value="Integrase_SAM-like_N"/>
</dbReference>
<dbReference type="RefSeq" id="WP_090251099.1">
    <property type="nucleotide sequence ID" value="NZ_FOAA01000002.1"/>
</dbReference>
<dbReference type="GO" id="GO:0015074">
    <property type="term" value="P:DNA integration"/>
    <property type="evidence" value="ECO:0007669"/>
    <property type="project" value="UniProtKB-KW"/>
</dbReference>
<dbReference type="InterPro" id="IPR010998">
    <property type="entry name" value="Integrase_recombinase_N"/>
</dbReference>
<comment type="function">
    <text evidence="7">Site-specific tyrosine recombinase, which acts by catalyzing the cutting and rejoining of the recombining DNA molecules. The XerC-XerD complex is essential to convert dimers of the bacterial chromosome into monomers to permit their segregation at cell division. It also contributes to the segregational stability of plasmids.</text>
</comment>
<protein>
    <submittedName>
        <fullName evidence="12">Integron integrase</fullName>
    </submittedName>
</protein>
<evidence type="ECO:0000256" key="2">
    <source>
        <dbReference type="ARBA" id="ARBA00008857"/>
    </source>
</evidence>
<keyword evidence="5 9" id="KW-0238">DNA-binding</keyword>
<dbReference type="FunFam" id="1.10.443.10:FF:000007">
    <property type="entry name" value="Tyrosine recombinase XerC"/>
    <property type="match status" value="1"/>
</dbReference>
<dbReference type="InterPro" id="IPR050090">
    <property type="entry name" value="Tyrosine_recombinase_XerCD"/>
</dbReference>
<organism evidence="12 13">
    <name type="scientific">Ectothiorhodospira marina</name>
    <dbReference type="NCBI Taxonomy" id="1396821"/>
    <lineage>
        <taxon>Bacteria</taxon>
        <taxon>Pseudomonadati</taxon>
        <taxon>Pseudomonadota</taxon>
        <taxon>Gammaproteobacteria</taxon>
        <taxon>Chromatiales</taxon>
        <taxon>Ectothiorhodospiraceae</taxon>
        <taxon>Ectothiorhodospira</taxon>
    </lineage>
</organism>
<dbReference type="Pfam" id="PF13495">
    <property type="entry name" value="Phage_int_SAM_4"/>
    <property type="match status" value="1"/>
</dbReference>
<dbReference type="GO" id="GO:0005737">
    <property type="term" value="C:cytoplasm"/>
    <property type="evidence" value="ECO:0007669"/>
    <property type="project" value="UniProtKB-SubCell"/>
</dbReference>
<dbReference type="AlphaFoldDB" id="A0A1H7HRN1"/>
<dbReference type="Gene3D" id="1.10.150.130">
    <property type="match status" value="2"/>
</dbReference>
<keyword evidence="3" id="KW-0963">Cytoplasm</keyword>
<dbReference type="Gene3D" id="1.10.443.10">
    <property type="entry name" value="Intergrase catalytic core"/>
    <property type="match status" value="1"/>
</dbReference>
<evidence type="ECO:0000256" key="1">
    <source>
        <dbReference type="ARBA" id="ARBA00004496"/>
    </source>
</evidence>
<evidence type="ECO:0000256" key="3">
    <source>
        <dbReference type="ARBA" id="ARBA00022490"/>
    </source>
</evidence>
<keyword evidence="4" id="KW-0229">DNA integration</keyword>
<accession>A0A1H7HRN1</accession>
<dbReference type="InterPro" id="IPR044068">
    <property type="entry name" value="CB"/>
</dbReference>
<dbReference type="PROSITE" id="PS51898">
    <property type="entry name" value="TYR_RECOMBINASE"/>
    <property type="match status" value="1"/>
</dbReference>
<dbReference type="PANTHER" id="PTHR30349">
    <property type="entry name" value="PHAGE INTEGRASE-RELATED"/>
    <property type="match status" value="1"/>
</dbReference>
<proteinExistence type="inferred from homology"/>
<evidence type="ECO:0000259" key="10">
    <source>
        <dbReference type="PROSITE" id="PS51898"/>
    </source>
</evidence>
<gene>
    <name evidence="12" type="ORF">SAMN05444515_102250</name>
</gene>
<keyword evidence="6" id="KW-0233">DNA recombination</keyword>
<evidence type="ECO:0000313" key="12">
    <source>
        <dbReference type="EMBL" id="SEK53043.1"/>
    </source>
</evidence>
<dbReference type="CDD" id="cd01193">
    <property type="entry name" value="INT_IntI_C"/>
    <property type="match status" value="1"/>
</dbReference>
<evidence type="ECO:0000256" key="4">
    <source>
        <dbReference type="ARBA" id="ARBA00022908"/>
    </source>
</evidence>
<dbReference type="PANTHER" id="PTHR30349:SF64">
    <property type="entry name" value="PROPHAGE INTEGRASE INTD-RELATED"/>
    <property type="match status" value="1"/>
</dbReference>
<dbReference type="Pfam" id="PF00589">
    <property type="entry name" value="Phage_integrase"/>
    <property type="match status" value="1"/>
</dbReference>
<dbReference type="InterPro" id="IPR011946">
    <property type="entry name" value="Integrase_integron-type"/>
</dbReference>
<dbReference type="SUPFAM" id="SSF56349">
    <property type="entry name" value="DNA breaking-rejoining enzymes"/>
    <property type="match status" value="1"/>
</dbReference>
<evidence type="ECO:0000256" key="9">
    <source>
        <dbReference type="PROSITE-ProRule" id="PRU01248"/>
    </source>
</evidence>
<comment type="similarity">
    <text evidence="2">Belongs to the 'phage' integrase family.</text>
</comment>
<dbReference type="InterPro" id="IPR011010">
    <property type="entry name" value="DNA_brk_join_enz"/>
</dbReference>
<dbReference type="STRING" id="1396821.SAMN05444515_102250"/>
<evidence type="ECO:0000256" key="8">
    <source>
        <dbReference type="ARBA" id="ARBA00038613"/>
    </source>
</evidence>
<evidence type="ECO:0000256" key="6">
    <source>
        <dbReference type="ARBA" id="ARBA00023172"/>
    </source>
</evidence>
<evidence type="ECO:0000259" key="11">
    <source>
        <dbReference type="PROSITE" id="PS51900"/>
    </source>
</evidence>
<dbReference type="Proteomes" id="UP000199256">
    <property type="component" value="Unassembled WGS sequence"/>
</dbReference>
<dbReference type="OrthoDB" id="9801717at2"/>
<dbReference type="NCBIfam" id="TIGR02249">
    <property type="entry name" value="integrase_gron"/>
    <property type="match status" value="1"/>
</dbReference>
<evidence type="ECO:0000256" key="7">
    <source>
        <dbReference type="ARBA" id="ARBA00037721"/>
    </source>
</evidence>
<dbReference type="GO" id="GO:0006310">
    <property type="term" value="P:DNA recombination"/>
    <property type="evidence" value="ECO:0007669"/>
    <property type="project" value="UniProtKB-KW"/>
</dbReference>
<dbReference type="GO" id="GO:0003677">
    <property type="term" value="F:DNA binding"/>
    <property type="evidence" value="ECO:0007669"/>
    <property type="project" value="UniProtKB-UniRule"/>
</dbReference>
<feature type="domain" description="Core-binding (CB)" evidence="11">
    <location>
        <begin position="143"/>
        <end position="226"/>
    </location>
</feature>
<reference evidence="13" key="1">
    <citation type="submission" date="2016-10" db="EMBL/GenBank/DDBJ databases">
        <authorList>
            <person name="Varghese N."/>
            <person name="Submissions S."/>
        </authorList>
    </citation>
    <scope>NUCLEOTIDE SEQUENCE [LARGE SCALE GENOMIC DNA]</scope>
    <source>
        <strain evidence="13">DSM 241</strain>
    </source>
</reference>
<keyword evidence="13" id="KW-1185">Reference proteome</keyword>